<dbReference type="Proteomes" id="UP000822688">
    <property type="component" value="Chromosome 11"/>
</dbReference>
<proteinExistence type="predicted"/>
<dbReference type="PANTHER" id="PTHR33494">
    <property type="entry name" value="OS02G0793800 PROTEIN"/>
    <property type="match status" value="1"/>
</dbReference>
<organism evidence="2 3">
    <name type="scientific">Ceratodon purpureus</name>
    <name type="common">Fire moss</name>
    <name type="synonym">Dicranum purpureum</name>
    <dbReference type="NCBI Taxonomy" id="3225"/>
    <lineage>
        <taxon>Eukaryota</taxon>
        <taxon>Viridiplantae</taxon>
        <taxon>Streptophyta</taxon>
        <taxon>Embryophyta</taxon>
        <taxon>Bryophyta</taxon>
        <taxon>Bryophytina</taxon>
        <taxon>Bryopsida</taxon>
        <taxon>Dicranidae</taxon>
        <taxon>Pseudoditrichales</taxon>
        <taxon>Ditrichaceae</taxon>
        <taxon>Ceratodon</taxon>
    </lineage>
</organism>
<comment type="caution">
    <text evidence="2">The sequence shown here is derived from an EMBL/GenBank/DDBJ whole genome shotgun (WGS) entry which is preliminary data.</text>
</comment>
<dbReference type="Pfam" id="PF24818">
    <property type="entry name" value="PH_TRF2_HOY1"/>
    <property type="match status" value="1"/>
</dbReference>
<gene>
    <name evidence="2" type="ORF">KC19_11G089800</name>
</gene>
<accession>A0A8T0GEL0</accession>
<evidence type="ECO:0000313" key="2">
    <source>
        <dbReference type="EMBL" id="KAG0556947.1"/>
    </source>
</evidence>
<name>A0A8T0GEL0_CERPU</name>
<evidence type="ECO:0000259" key="1">
    <source>
        <dbReference type="Pfam" id="PF24818"/>
    </source>
</evidence>
<evidence type="ECO:0000313" key="3">
    <source>
        <dbReference type="Proteomes" id="UP000822688"/>
    </source>
</evidence>
<dbReference type="PANTHER" id="PTHR33494:SF1">
    <property type="entry name" value="C2H2-TYPE DOMAIN-CONTAINING PROTEIN-RELATED"/>
    <property type="match status" value="1"/>
</dbReference>
<dbReference type="AlphaFoldDB" id="A0A8T0GEL0"/>
<protein>
    <recommendedName>
        <fullName evidence="1">TRF2/HOY1 PH-like domain-containing protein</fullName>
    </recommendedName>
</protein>
<sequence length="648" mass="68924">MVACVAPAAHAKSEQSGSSAAGGGAAAAEWQSFGGGLAMHEVGNRTLGVPKSLVVAKPERQLYREAEGEGVEYDLYQHGRKRAKGHDGVAYPVLQSSGRASGVPFALGALEHGSGGGLPLSSRILQAPMMRKSNSMLPPAPVYVPQAQCNPLDEPSPLGLTLKKTPSLLDLITYQLQHNASAQAAESENSGQGLGKSRIGKCLAPTGSAAQDKLKASNFPASTLKIGTWERTSRYEGDLVAKCYYAKRKLVWEVLDSGLKSKVEIQWSDISAMKATCPDNLPGSLEIEVSRPPLFFKETNPQPRKHTLWQATTDFTGGQASICKVHYLQFPEGVLNRHYEKLVQCDPRLKALVEGTLSGSGPRYESSESGGEGQSVLQHSKGRNAMAHMYDGLNERPRSPLSPLSPLSPYSQLQGRSGGVGVVEADVMRSNETSSPSSVMEIRRCEEGGDSDSGEYYVREELGSYSPYAVDSGYCGGVPYEFPEMKAAPMNVYAGSGGMSASNRQILDEIAQVLLGDSSASLSTEQAILLAARMGSMQAVIGSREFQSGPMGQAGFEGFPVADGSGGYYGASAGRGYGLGSIGGPENNFDTNSRLTKCSNMLETSFNCLQKNSSTGDLLMNLPRVASLPQLFESVSTQVPLSRYMGIQ</sequence>
<reference evidence="2 3" key="1">
    <citation type="submission" date="2020-06" db="EMBL/GenBank/DDBJ databases">
        <title>WGS assembly of Ceratodon purpureus strain R40.</title>
        <authorList>
            <person name="Carey S.B."/>
            <person name="Jenkins J."/>
            <person name="Shu S."/>
            <person name="Lovell J.T."/>
            <person name="Sreedasyam A."/>
            <person name="Maumus F."/>
            <person name="Tiley G.P."/>
            <person name="Fernandez-Pozo N."/>
            <person name="Barry K."/>
            <person name="Chen C."/>
            <person name="Wang M."/>
            <person name="Lipzen A."/>
            <person name="Daum C."/>
            <person name="Saski C.A."/>
            <person name="Payton A.C."/>
            <person name="Mcbreen J.C."/>
            <person name="Conrad R.E."/>
            <person name="Kollar L.M."/>
            <person name="Olsson S."/>
            <person name="Huttunen S."/>
            <person name="Landis J.B."/>
            <person name="Wickett N.J."/>
            <person name="Johnson M.G."/>
            <person name="Rensing S.A."/>
            <person name="Grimwood J."/>
            <person name="Schmutz J."/>
            <person name="Mcdaniel S.F."/>
        </authorList>
    </citation>
    <scope>NUCLEOTIDE SEQUENCE [LARGE SCALE GENOMIC DNA]</scope>
    <source>
        <strain evidence="2 3">R40</strain>
    </source>
</reference>
<feature type="domain" description="TRF2/HOY1 PH-like" evidence="1">
    <location>
        <begin position="218"/>
        <end position="336"/>
    </location>
</feature>
<keyword evidence="3" id="KW-1185">Reference proteome</keyword>
<dbReference type="InterPro" id="IPR057939">
    <property type="entry name" value="TRF2_HOY1_PH"/>
</dbReference>
<dbReference type="EMBL" id="CM026432">
    <property type="protein sequence ID" value="KAG0556947.1"/>
    <property type="molecule type" value="Genomic_DNA"/>
</dbReference>